<dbReference type="Pfam" id="PF00961">
    <property type="entry name" value="LAGLIDADG_1"/>
    <property type="match status" value="2"/>
</dbReference>
<geneLocation type="mitochondrion" evidence="2"/>
<dbReference type="Gene3D" id="3.10.28.10">
    <property type="entry name" value="Homing endonucleases"/>
    <property type="match status" value="2"/>
</dbReference>
<proteinExistence type="predicted"/>
<dbReference type="GO" id="GO:0004519">
    <property type="term" value="F:endonuclease activity"/>
    <property type="evidence" value="ECO:0007669"/>
    <property type="project" value="UniProtKB-KW"/>
</dbReference>
<evidence type="ECO:0000313" key="2">
    <source>
        <dbReference type="EMBL" id="AFN42476.1"/>
    </source>
</evidence>
<dbReference type="SUPFAM" id="SSF55608">
    <property type="entry name" value="Homing endonucleases"/>
    <property type="match status" value="2"/>
</dbReference>
<dbReference type="PANTHER" id="PTHR36181">
    <property type="entry name" value="INTRON-ENCODED ENDONUCLEASE AI3-RELATED"/>
    <property type="match status" value="1"/>
</dbReference>
<dbReference type="InterPro" id="IPR027434">
    <property type="entry name" value="Homing_endonucl"/>
</dbReference>
<accession>I6XFF6</accession>
<dbReference type="PANTHER" id="PTHR36181:SF3">
    <property type="entry name" value="INTRON-ENCODED DNA ENDONUCLEASE AI5 BETA"/>
    <property type="match status" value="1"/>
</dbReference>
<dbReference type="GO" id="GO:0005739">
    <property type="term" value="C:mitochondrion"/>
    <property type="evidence" value="ECO:0007669"/>
    <property type="project" value="UniProtKB-ARBA"/>
</dbReference>
<keyword evidence="2" id="KW-0255">Endonuclease</keyword>
<evidence type="ECO:0000259" key="1">
    <source>
        <dbReference type="Pfam" id="PF00961"/>
    </source>
</evidence>
<dbReference type="InterPro" id="IPR051289">
    <property type="entry name" value="LAGLIDADG_Endonuclease"/>
</dbReference>
<dbReference type="EMBL" id="JQ514224">
    <property type="protein sequence ID" value="AFN42476.1"/>
    <property type="molecule type" value="Genomic_DNA"/>
</dbReference>
<feature type="domain" description="Homing endonuclease LAGLIDADG" evidence="1">
    <location>
        <begin position="64"/>
        <end position="151"/>
    </location>
</feature>
<organism evidence="2">
    <name type="scientific">Rhizophagus irregularis</name>
    <dbReference type="NCBI Taxonomy" id="588596"/>
    <lineage>
        <taxon>Eukaryota</taxon>
        <taxon>Fungi</taxon>
        <taxon>Fungi incertae sedis</taxon>
        <taxon>Mucoromycota</taxon>
        <taxon>Glomeromycotina</taxon>
        <taxon>Glomeromycetes</taxon>
        <taxon>Glomerales</taxon>
        <taxon>Glomeraceae</taxon>
        <taxon>Rhizophagus</taxon>
    </lineage>
</organism>
<keyword evidence="2" id="KW-0378">Hydrolase</keyword>
<sequence length="329" mass="38076">MLPHYLSSDDKIPPYAGKSLYSIVLAIFPVTINRIGQSAGIQTLRGEESSETKRGLSEQWLNWLTGLIEADGSFPNEKDNTLSFYISQSTKNAPLIYAIKYWLGFGKVRWQHSEKMVHFVIEDIPSLTILAKLVNGRLRTEFKYEAYVKWINRLNKKGKNKVIVEPWPSKAYLCRYEVNPKIDFNWLAGFTESDGSFFIGLGNSPKSKLGVQVTLNISWAQKHRKTLELIASQFKGTWSYNKTHKFWVYNIKRKSEMKYLLFSVFVNHPLYGIKYYDYLDLKRACELFNTKQHLTESGLKLLLQIKSKINSRRTSVSIKSTNDWDSSID</sequence>
<feature type="domain" description="Homing endonuclease LAGLIDADG" evidence="1">
    <location>
        <begin position="187"/>
        <end position="284"/>
    </location>
</feature>
<dbReference type="AlphaFoldDB" id="I6XFF6"/>
<reference evidence="2" key="1">
    <citation type="journal article" date="2012" name="New Phytol.">
        <title>Comparative analysis of mitochondrial genomes of Rhizophagus irregularis - syn. Glomus irregulare - reveals a polymorphism induced by variability generating elements.</title>
        <authorList>
            <person name="Formey D."/>
            <person name="Moles M."/>
            <person name="Haouy A."/>
            <person name="Savelli B."/>
            <person name="Bouchez O."/>
            <person name="Becard G."/>
            <person name="Roux C."/>
        </authorList>
    </citation>
    <scope>NUCLEOTIDE SEQUENCE</scope>
</reference>
<dbReference type="InterPro" id="IPR004860">
    <property type="entry name" value="LAGLIDADG_dom"/>
</dbReference>
<protein>
    <submittedName>
        <fullName evidence="2">LAGLIDADG homing endonuclease type 1</fullName>
    </submittedName>
</protein>
<keyword evidence="2" id="KW-0496">Mitochondrion</keyword>
<keyword evidence="2" id="KW-0540">Nuclease</keyword>
<name>I6XFF6_9GLOM</name>